<evidence type="ECO:0000256" key="3">
    <source>
        <dbReference type="ARBA" id="ARBA00022490"/>
    </source>
</evidence>
<evidence type="ECO:0000256" key="4">
    <source>
        <dbReference type="ARBA" id="ARBA00022723"/>
    </source>
</evidence>
<dbReference type="Pfam" id="PF01522">
    <property type="entry name" value="Polysacc_deac_1"/>
    <property type="match status" value="1"/>
</dbReference>
<keyword evidence="2" id="KW-0536">Nodulation</keyword>
<dbReference type="GO" id="GO:0005975">
    <property type="term" value="P:carbohydrate metabolic process"/>
    <property type="evidence" value="ECO:0007669"/>
    <property type="project" value="InterPro"/>
</dbReference>
<dbReference type="EMBL" id="FRAB01000026">
    <property type="protein sequence ID" value="SHK54277.1"/>
    <property type="molecule type" value="Genomic_DNA"/>
</dbReference>
<dbReference type="PANTHER" id="PTHR10587">
    <property type="entry name" value="GLYCOSYL TRANSFERASE-RELATED"/>
    <property type="match status" value="1"/>
</dbReference>
<dbReference type="GO" id="GO:0005737">
    <property type="term" value="C:cytoplasm"/>
    <property type="evidence" value="ECO:0007669"/>
    <property type="project" value="UniProtKB-SubCell"/>
</dbReference>
<dbReference type="InterPro" id="IPR011330">
    <property type="entry name" value="Glyco_hydro/deAcase_b/a-brl"/>
</dbReference>
<proteinExistence type="predicted"/>
<keyword evidence="3" id="KW-0963">Cytoplasm</keyword>
<dbReference type="PROSITE" id="PS51677">
    <property type="entry name" value="NODB"/>
    <property type="match status" value="1"/>
</dbReference>
<feature type="domain" description="NodB homology" evidence="6">
    <location>
        <begin position="29"/>
        <end position="221"/>
    </location>
</feature>
<dbReference type="GO" id="GO:0046872">
    <property type="term" value="F:metal ion binding"/>
    <property type="evidence" value="ECO:0007669"/>
    <property type="project" value="UniProtKB-KW"/>
</dbReference>
<protein>
    <submittedName>
        <fullName evidence="7">Beta-1,4-N-acetylglucosamine oligosaccharide deacetylase NodB</fullName>
    </submittedName>
</protein>
<comment type="subcellular location">
    <subcellularLocation>
        <location evidence="1">Cytoplasm</location>
    </subcellularLocation>
</comment>
<dbReference type="Gene3D" id="3.20.20.370">
    <property type="entry name" value="Glycoside hydrolase/deacetylase"/>
    <property type="match status" value="1"/>
</dbReference>
<keyword evidence="5" id="KW-0378">Hydrolase</keyword>
<keyword evidence="4" id="KW-0479">Metal-binding</keyword>
<evidence type="ECO:0000313" key="8">
    <source>
        <dbReference type="Proteomes" id="UP000184395"/>
    </source>
</evidence>
<sequence length="239" mass="26083">MTRIRERRSSCCASAAFELDSTEARERAQAIFLTFDDGPNPFSTPDLLDVLAEHEVTATFCVIGAYAAEYPDLIRRIVAEGHGLVNHTMTHPDFSECTPDEIDRQLGGANEVIASICPQASLHYVRAPYGIWTAQARAASARLGLEPLTWTIDPCDWSCPGVDAIEQAVLDAACPGAVILLHDGCPPDELPPDGHRGLRDQTIMAVRRLIPALHDRGFVFAPLPCRCATSPRNTHIDMP</sequence>
<evidence type="ECO:0000256" key="1">
    <source>
        <dbReference type="ARBA" id="ARBA00004496"/>
    </source>
</evidence>
<dbReference type="STRING" id="169427.SAMN05192548_102666"/>
<gene>
    <name evidence="7" type="ORF">SAMN05192548_102666</name>
</gene>
<dbReference type="KEGG" id="pts:CUJ90_25300"/>
<dbReference type="InterPro" id="IPR026402">
    <property type="entry name" value="Nodulat_NodB"/>
</dbReference>
<accession>A0A1M6TBB7</accession>
<dbReference type="AlphaFoldDB" id="A0A1M6TBB7"/>
<evidence type="ECO:0000256" key="2">
    <source>
        <dbReference type="ARBA" id="ARBA00022458"/>
    </source>
</evidence>
<dbReference type="RefSeq" id="WP_073430695.1">
    <property type="nucleotide sequence ID" value="NZ_CADFGY010000004.1"/>
</dbReference>
<evidence type="ECO:0000256" key="5">
    <source>
        <dbReference type="ARBA" id="ARBA00022801"/>
    </source>
</evidence>
<dbReference type="SUPFAM" id="SSF88713">
    <property type="entry name" value="Glycoside hydrolase/deacetylase"/>
    <property type="match status" value="1"/>
</dbReference>
<dbReference type="Proteomes" id="UP000184395">
    <property type="component" value="Unassembled WGS sequence"/>
</dbReference>
<dbReference type="OrthoDB" id="9074860at2"/>
<name>A0A1M6TBB7_9BURK</name>
<dbReference type="GeneID" id="301981444"/>
<dbReference type="InterPro" id="IPR002509">
    <property type="entry name" value="NODB_dom"/>
</dbReference>
<dbReference type="InterPro" id="IPR050248">
    <property type="entry name" value="Polysacc_deacetylase_ArnD"/>
</dbReference>
<evidence type="ECO:0000313" key="7">
    <source>
        <dbReference type="EMBL" id="SHK54277.1"/>
    </source>
</evidence>
<dbReference type="PANTHER" id="PTHR10587:SF133">
    <property type="entry name" value="CHITIN DEACETYLASE 1-RELATED"/>
    <property type="match status" value="1"/>
</dbReference>
<dbReference type="GO" id="GO:0016020">
    <property type="term" value="C:membrane"/>
    <property type="evidence" value="ECO:0007669"/>
    <property type="project" value="TreeGrafter"/>
</dbReference>
<dbReference type="NCBIfam" id="TIGR04243">
    <property type="entry name" value="nodulat_NodB"/>
    <property type="match status" value="1"/>
</dbReference>
<organism evidence="7 8">
    <name type="scientific">Paraburkholderia terricola</name>
    <dbReference type="NCBI Taxonomy" id="169427"/>
    <lineage>
        <taxon>Bacteria</taxon>
        <taxon>Pseudomonadati</taxon>
        <taxon>Pseudomonadota</taxon>
        <taxon>Betaproteobacteria</taxon>
        <taxon>Burkholderiales</taxon>
        <taxon>Burkholderiaceae</taxon>
        <taxon>Paraburkholderia</taxon>
    </lineage>
</organism>
<evidence type="ECO:0000259" key="6">
    <source>
        <dbReference type="PROSITE" id="PS51677"/>
    </source>
</evidence>
<dbReference type="GO" id="GO:0016810">
    <property type="term" value="F:hydrolase activity, acting on carbon-nitrogen (but not peptide) bonds"/>
    <property type="evidence" value="ECO:0007669"/>
    <property type="project" value="InterPro"/>
</dbReference>
<reference evidence="7 8" key="1">
    <citation type="submission" date="2016-11" db="EMBL/GenBank/DDBJ databases">
        <authorList>
            <person name="Jaros S."/>
            <person name="Januszkiewicz K."/>
            <person name="Wedrychowicz H."/>
        </authorList>
    </citation>
    <scope>NUCLEOTIDE SEQUENCE [LARGE SCALE GENOMIC DNA]</scope>
    <source>
        <strain evidence="7 8">LMG 20594</strain>
    </source>
</reference>